<keyword evidence="3" id="KW-0808">Transferase</keyword>
<keyword evidence="5" id="KW-0325">Glycoprotein</keyword>
<reference evidence="8" key="1">
    <citation type="journal article" date="2020" name="Nat. Genet.">
        <title>Genomic diversifications of five Gossypium allopolyploid species and their impact on cotton improvement.</title>
        <authorList>
            <person name="Chen Z.J."/>
            <person name="Sreedasyam A."/>
            <person name="Ando A."/>
            <person name="Song Q."/>
            <person name="De Santiago L.M."/>
            <person name="Hulse-Kemp A.M."/>
            <person name="Ding M."/>
            <person name="Ye W."/>
            <person name="Kirkbride R.C."/>
            <person name="Jenkins J."/>
            <person name="Plott C."/>
            <person name="Lovell J."/>
            <person name="Lin Y.M."/>
            <person name="Vaughn R."/>
            <person name="Liu B."/>
            <person name="Simpson S."/>
            <person name="Scheffler B.E."/>
            <person name="Wen L."/>
            <person name="Saski C.A."/>
            <person name="Grover C.E."/>
            <person name="Hu G."/>
            <person name="Conover J.L."/>
            <person name="Carlson J.W."/>
            <person name="Shu S."/>
            <person name="Boston L.B."/>
            <person name="Williams M."/>
            <person name="Peterson D.G."/>
            <person name="McGee K."/>
            <person name="Jones D.C."/>
            <person name="Wendel J.F."/>
            <person name="Stelly D.M."/>
            <person name="Grimwood J."/>
            <person name="Schmutz J."/>
        </authorList>
    </citation>
    <scope>NUCLEOTIDE SEQUENCE [LARGE SCALE GENOMIC DNA]</scope>
    <source>
        <strain evidence="8">cv. 3-79</strain>
    </source>
</reference>
<evidence type="ECO:0000313" key="7">
    <source>
        <dbReference type="EMBL" id="KAB2035248.1"/>
    </source>
</evidence>
<protein>
    <submittedName>
        <fullName evidence="7">Uncharacterized protein</fullName>
    </submittedName>
</protein>
<dbReference type="InterPro" id="IPR003406">
    <property type="entry name" value="Glyco_trans_14"/>
</dbReference>
<organism evidence="7 8">
    <name type="scientific">Gossypium barbadense</name>
    <name type="common">Sea Island cotton</name>
    <name type="synonym">Hibiscus barbadensis</name>
    <dbReference type="NCBI Taxonomy" id="3634"/>
    <lineage>
        <taxon>Eukaryota</taxon>
        <taxon>Viridiplantae</taxon>
        <taxon>Streptophyta</taxon>
        <taxon>Embryophyta</taxon>
        <taxon>Tracheophyta</taxon>
        <taxon>Spermatophyta</taxon>
        <taxon>Magnoliopsida</taxon>
        <taxon>eudicotyledons</taxon>
        <taxon>Gunneridae</taxon>
        <taxon>Pentapetalae</taxon>
        <taxon>rosids</taxon>
        <taxon>malvids</taxon>
        <taxon>Malvales</taxon>
        <taxon>Malvaceae</taxon>
        <taxon>Malvoideae</taxon>
        <taxon>Gossypium</taxon>
    </lineage>
</organism>
<accession>A0A5J5RWA0</accession>
<dbReference type="GO" id="GO:0015020">
    <property type="term" value="F:glucuronosyltransferase activity"/>
    <property type="evidence" value="ECO:0007669"/>
    <property type="project" value="InterPro"/>
</dbReference>
<dbReference type="EMBL" id="CM018218">
    <property type="protein sequence ID" value="KAB2035248.1"/>
    <property type="molecule type" value="Genomic_DNA"/>
</dbReference>
<keyword evidence="6" id="KW-1133">Transmembrane helix</keyword>
<keyword evidence="6" id="KW-0812">Transmembrane</keyword>
<sequence length="341" mass="38973">MKRAHFPYSPDRSWHLAVTVISFISLSFLLALTFIQGNSSSFETQLKFSFSDRAYGGLPELSRFAYLISGTKGDGPRVKQLLQAVYHPRNYDVLHLDLEASDSERMELAKYVKSERVVGEFENVIVIGNADLVTYKEALDWDWFVNLSASDYPLMSQDDIVHIFSFLHRDLSFVEHTSSIGWKEYPGARPIIIDPGLYHAKKSGVFWAKEKRSFLLLSRSAWVVLTKSFMEFRSKILKKMRFFRKSSTYLTSESVLIVLSWDNPPKQHPMTLTLKHFDDMVQSGTPFPPNGWCVGGSFSSTDPCVVYGNPNAVKLTVNLKRLKKLLIKLLDSESFRSKQCK</sequence>
<dbReference type="GO" id="GO:0016020">
    <property type="term" value="C:membrane"/>
    <property type="evidence" value="ECO:0007669"/>
    <property type="project" value="UniProtKB-SubCell"/>
</dbReference>
<evidence type="ECO:0000256" key="4">
    <source>
        <dbReference type="ARBA" id="ARBA00023136"/>
    </source>
</evidence>
<dbReference type="PANTHER" id="PTHR45719">
    <property type="entry name" value="GLYCOSYLTRANSFERASE"/>
    <property type="match status" value="1"/>
</dbReference>
<evidence type="ECO:0000313" key="8">
    <source>
        <dbReference type="Proteomes" id="UP000327439"/>
    </source>
</evidence>
<evidence type="ECO:0000256" key="5">
    <source>
        <dbReference type="ARBA" id="ARBA00023180"/>
    </source>
</evidence>
<keyword evidence="2" id="KW-0328">Glycosyltransferase</keyword>
<name>A0A5J5RWA0_GOSBA</name>
<evidence type="ECO:0000256" key="2">
    <source>
        <dbReference type="ARBA" id="ARBA00022676"/>
    </source>
</evidence>
<dbReference type="Pfam" id="PF02485">
    <property type="entry name" value="Branch"/>
    <property type="match status" value="1"/>
</dbReference>
<evidence type="ECO:0000256" key="3">
    <source>
        <dbReference type="ARBA" id="ARBA00022679"/>
    </source>
</evidence>
<evidence type="ECO:0000256" key="1">
    <source>
        <dbReference type="ARBA" id="ARBA00004606"/>
    </source>
</evidence>
<comment type="subcellular location">
    <subcellularLocation>
        <location evidence="1">Membrane</location>
        <topology evidence="1">Single-pass type II membrane protein</topology>
    </subcellularLocation>
</comment>
<dbReference type="AlphaFoldDB" id="A0A5J5RWA0"/>
<proteinExistence type="predicted"/>
<dbReference type="PANTHER" id="PTHR45719:SF8">
    <property type="entry name" value="BETA-GLUCURONOSYLTRANSFERASE GLCAT14C"/>
    <property type="match status" value="1"/>
</dbReference>
<dbReference type="OrthoDB" id="989963at2759"/>
<evidence type="ECO:0000256" key="6">
    <source>
        <dbReference type="SAM" id="Phobius"/>
    </source>
</evidence>
<dbReference type="Proteomes" id="UP000327439">
    <property type="component" value="Chromosome D04"/>
</dbReference>
<keyword evidence="8" id="KW-1185">Reference proteome</keyword>
<gene>
    <name evidence="7" type="ORF">ES319_D04G139200v1</name>
</gene>
<keyword evidence="4 6" id="KW-0472">Membrane</keyword>
<dbReference type="InterPro" id="IPR044610">
    <property type="entry name" value="GLCAT14A/B/C"/>
</dbReference>
<feature type="transmembrane region" description="Helical" evidence="6">
    <location>
        <begin position="12"/>
        <end position="35"/>
    </location>
</feature>